<dbReference type="InterPro" id="IPR026444">
    <property type="entry name" value="Secre_tail"/>
</dbReference>
<gene>
    <name evidence="4" type="ORF">B0G92_0832</name>
</gene>
<dbReference type="PROSITE" id="PS50835">
    <property type="entry name" value="IG_LIKE"/>
    <property type="match status" value="1"/>
</dbReference>
<evidence type="ECO:0000256" key="2">
    <source>
        <dbReference type="SAM" id="SignalP"/>
    </source>
</evidence>
<keyword evidence="1 2" id="KW-0732">Signal</keyword>
<proteinExistence type="predicted"/>
<dbReference type="Gene3D" id="2.60.40.1220">
    <property type="match status" value="1"/>
</dbReference>
<dbReference type="EMBL" id="PJND01000007">
    <property type="protein sequence ID" value="PKW29202.1"/>
    <property type="molecule type" value="Genomic_DNA"/>
</dbReference>
<feature type="signal peptide" evidence="2">
    <location>
        <begin position="1"/>
        <end position="18"/>
    </location>
</feature>
<evidence type="ECO:0000259" key="3">
    <source>
        <dbReference type="PROSITE" id="PS50835"/>
    </source>
</evidence>
<dbReference type="InterPro" id="IPR014755">
    <property type="entry name" value="Cu-Rt/internalin_Ig-like"/>
</dbReference>
<dbReference type="Pfam" id="PF18962">
    <property type="entry name" value="Por_Secre_tail"/>
    <property type="match status" value="1"/>
</dbReference>
<dbReference type="Proteomes" id="UP000233767">
    <property type="component" value="Unassembled WGS sequence"/>
</dbReference>
<accession>A0ABX4RXC1</accession>
<dbReference type="Gene3D" id="2.60.120.380">
    <property type="match status" value="2"/>
</dbReference>
<dbReference type="RefSeq" id="WP_101471184.1">
    <property type="nucleotide sequence ID" value="NZ_PJND01000007.1"/>
</dbReference>
<reference evidence="4 5" key="1">
    <citation type="submission" date="2017-12" db="EMBL/GenBank/DDBJ databases">
        <title>Genomic Encyclopedia of Type Strains, Phase III (KMG-III): the genomes of soil and plant-associated and newly described type strains.</title>
        <authorList>
            <person name="Whitman W."/>
        </authorList>
    </citation>
    <scope>NUCLEOTIDE SEQUENCE [LARGE SCALE GENOMIC DNA]</scope>
    <source>
        <strain evidence="4 5">IP-10</strain>
    </source>
</reference>
<keyword evidence="5" id="KW-1185">Reference proteome</keyword>
<name>A0ABX4RXC1_9FLAO</name>
<evidence type="ECO:0000313" key="4">
    <source>
        <dbReference type="EMBL" id="PKW29202.1"/>
    </source>
</evidence>
<organism evidence="4 5">
    <name type="scientific">Flavobacterium lindanitolerans</name>
    <dbReference type="NCBI Taxonomy" id="428988"/>
    <lineage>
        <taxon>Bacteria</taxon>
        <taxon>Pseudomonadati</taxon>
        <taxon>Bacteroidota</taxon>
        <taxon>Flavobacteriia</taxon>
        <taxon>Flavobacteriales</taxon>
        <taxon>Flavobacteriaceae</taxon>
        <taxon>Flavobacterium</taxon>
    </lineage>
</organism>
<feature type="domain" description="Ig-like" evidence="3">
    <location>
        <begin position="686"/>
        <end position="767"/>
    </location>
</feature>
<dbReference type="NCBIfam" id="TIGR04183">
    <property type="entry name" value="Por_Secre_tail"/>
    <property type="match status" value="1"/>
</dbReference>
<protein>
    <submittedName>
        <fullName evidence="4">Secreted protein (Por secretion system target)</fullName>
    </submittedName>
</protein>
<feature type="chain" id="PRO_5046718959" evidence="2">
    <location>
        <begin position="19"/>
        <end position="984"/>
    </location>
</feature>
<evidence type="ECO:0000313" key="5">
    <source>
        <dbReference type="Proteomes" id="UP000233767"/>
    </source>
</evidence>
<sequence length="984" mass="104984">MKHLLLFFILFWHVSSKANDECVNAIQLTPNANCVNVSGTFNGATLSGAAPACANTSSQDVWYRFTATEQTMSVNLSRASTNSTMYLAMELYEDGCTGNLFKCVAWTTNVSTYFNNDFVIGRTYYVRVLNASSDLSTQGFNICVRSFPKPANDSCAAAVQLTPGTSCVDTVGTFSGSLLNGAAPACANTSSQDVWYRFTATEQTMSVSVNRATANATMYLAMEIYEDGCTGNLFKCVAWTTNVSTYFNNDFVIGRTYYVRVLNASSDLSTLGFNICVRSFPKPANDSCAAATQLTPNANCVDTVGTFSGSMFDGPVSSCANTSSQDVWYRFTATEQTMSVSVNRATVNATMYFAMEIYEDGCTGNRFKCIEPSTNGVGYFNNDFVVGRTYYVRVLNPGVQLTTLAFNICVRSFPKPANDSCATATQLTPNANCVDTVGTFSGSMFDGPVSSCAANSSQDVWYRFTATEQTMSVSVNRATANATMYFAMEIYEDGCTGNRFKCIESSTNGVGYFNTDFVVGRTYYVRVLNPGTQLTTLAFNICVQSFPKPANDSCATAIELTPNNTCVNVSGTFRGALLDGAVPSCANTSSQDVWYKFTATGQTMTVTVSRATTNSTMYFAMEIYEESCTGNRLQCLPSGTNFTTFTNNNLVIGRTYYVRVLNPNTAITTLPFTICLVGPPPVACTPAVTIDASQTSICQGTSVTFTATPVNGGTTPSYQWKVNGNNVGTNSPTYTTTTLANGSTVSCVMVSNAACASPTNVTSNTITMNVTAPTVPAFTQIAPVCSGNTFTLPTVSNNGIGGVWSPAINNTATTTYTFTPTTGQCVTTATMTVVVNLVNTATTLQGSTITASATGATYQWINCVNNQPINGATNASYTASGNGSYAVIVTQNGCSATSNCVQITNLGVDTFIKDGLKIYPNPVTDRLFIQLNEATDVTIADMTGKTIQKETLKSGNNSIDVSSLASGMYFIRSESGATAKFVKK</sequence>
<dbReference type="InterPro" id="IPR007110">
    <property type="entry name" value="Ig-like_dom"/>
</dbReference>
<evidence type="ECO:0000256" key="1">
    <source>
        <dbReference type="ARBA" id="ARBA00022729"/>
    </source>
</evidence>
<comment type="caution">
    <text evidence="4">The sequence shown here is derived from an EMBL/GenBank/DDBJ whole genome shotgun (WGS) entry which is preliminary data.</text>
</comment>